<evidence type="ECO:0000256" key="1">
    <source>
        <dbReference type="ARBA" id="ARBA00008558"/>
    </source>
</evidence>
<dbReference type="AlphaFoldDB" id="A0A6J6NRQ3"/>
<dbReference type="EMBL" id="CAEZXR010000022">
    <property type="protein sequence ID" value="CAB4689441.1"/>
    <property type="molecule type" value="Genomic_DNA"/>
</dbReference>
<comment type="similarity">
    <text evidence="1">Belongs to the N-acylglucosamine 2-epimerase family.</text>
</comment>
<dbReference type="InterPro" id="IPR012341">
    <property type="entry name" value="6hp_glycosidase-like_sf"/>
</dbReference>
<dbReference type="PANTHER" id="PTHR15108">
    <property type="entry name" value="N-ACYLGLUCOSAMINE-2-EPIMERASE"/>
    <property type="match status" value="1"/>
</dbReference>
<dbReference type="InterPro" id="IPR010819">
    <property type="entry name" value="AGE/CE"/>
</dbReference>
<proteinExistence type="inferred from homology"/>
<accession>A0A6J6NRQ3</accession>
<dbReference type="Pfam" id="PF07221">
    <property type="entry name" value="GlcNAc_2-epim"/>
    <property type="match status" value="1"/>
</dbReference>
<dbReference type="SUPFAM" id="SSF48208">
    <property type="entry name" value="Six-hairpin glycosidases"/>
    <property type="match status" value="1"/>
</dbReference>
<dbReference type="GO" id="GO:0016853">
    <property type="term" value="F:isomerase activity"/>
    <property type="evidence" value="ECO:0007669"/>
    <property type="project" value="UniProtKB-KW"/>
</dbReference>
<organism evidence="3">
    <name type="scientific">freshwater metagenome</name>
    <dbReference type="NCBI Taxonomy" id="449393"/>
    <lineage>
        <taxon>unclassified sequences</taxon>
        <taxon>metagenomes</taxon>
        <taxon>ecological metagenomes</taxon>
    </lineage>
</organism>
<keyword evidence="2" id="KW-0413">Isomerase</keyword>
<sequence length="408" mass="44380">MDLDVEIARLLDFAARARVDAGFGHLDATGSVPPQAPVELWITCRMTHVFGLASLLGPDRAGARALLDHGVAALLGPWRDERSGGWFTTLRPDGAPDDDSKAGYAHAFVVLAGATATAAGHPRGPELLAEAVAVLRERFWEEEHGMVVDAWDRDFATCDAYRGLNANMHAVEALLAAYDVSGDSWALAAATRIGERVAHDLGPGFSWRLPEHFDEAWVPQPEHHRDRPADPFQPYGVTIGHLLEWSRLLLHLHVASTRDRAHRVAADRQGLLGAAAALTGAAIRDGWAADGTDGFVYTTDFDGAPVVRERMHWVIAEAVANAAMRITVGLDDDAERDLERWLGFAEAHHVDLDGGSWWHELDADLRPSGTVWPGKPDVYHQLQALWLARRATTGERVVSFAGAAAAWA</sequence>
<protein>
    <submittedName>
        <fullName evidence="3">Unannotated protein</fullName>
    </submittedName>
</protein>
<dbReference type="InterPro" id="IPR008928">
    <property type="entry name" value="6-hairpin_glycosidase_sf"/>
</dbReference>
<gene>
    <name evidence="3" type="ORF">UFOPK2579_00310</name>
</gene>
<reference evidence="3" key="1">
    <citation type="submission" date="2020-05" db="EMBL/GenBank/DDBJ databases">
        <authorList>
            <person name="Chiriac C."/>
            <person name="Salcher M."/>
            <person name="Ghai R."/>
            <person name="Kavagutti S V."/>
        </authorList>
    </citation>
    <scope>NUCLEOTIDE SEQUENCE</scope>
</reference>
<name>A0A6J6NRQ3_9ZZZZ</name>
<dbReference type="GO" id="GO:0005975">
    <property type="term" value="P:carbohydrate metabolic process"/>
    <property type="evidence" value="ECO:0007669"/>
    <property type="project" value="InterPro"/>
</dbReference>
<dbReference type="Gene3D" id="1.50.10.10">
    <property type="match status" value="1"/>
</dbReference>
<evidence type="ECO:0000313" key="3">
    <source>
        <dbReference type="EMBL" id="CAB4689441.1"/>
    </source>
</evidence>
<evidence type="ECO:0000256" key="2">
    <source>
        <dbReference type="ARBA" id="ARBA00023235"/>
    </source>
</evidence>